<evidence type="ECO:0000259" key="3">
    <source>
        <dbReference type="PROSITE" id="PS51192"/>
    </source>
</evidence>
<dbReference type="InterPro" id="IPR014001">
    <property type="entry name" value="Helicase_ATP-bd"/>
</dbReference>
<dbReference type="GO" id="GO:0005524">
    <property type="term" value="F:ATP binding"/>
    <property type="evidence" value="ECO:0007669"/>
    <property type="project" value="InterPro"/>
</dbReference>
<feature type="domain" description="Helicase C-terminal" evidence="4">
    <location>
        <begin position="434"/>
        <end position="585"/>
    </location>
</feature>
<dbReference type="InterPro" id="IPR038718">
    <property type="entry name" value="SNF2-like_sf"/>
</dbReference>
<dbReference type="PANTHER" id="PTHR10799">
    <property type="entry name" value="SNF2/RAD54 HELICASE FAMILY"/>
    <property type="match status" value="1"/>
</dbReference>
<feature type="domain" description="Helicase ATP-binding" evidence="3">
    <location>
        <begin position="187"/>
        <end position="345"/>
    </location>
</feature>
<organism evidence="5">
    <name type="scientific">freshwater metagenome</name>
    <dbReference type="NCBI Taxonomy" id="449393"/>
    <lineage>
        <taxon>unclassified sequences</taxon>
        <taxon>metagenomes</taxon>
        <taxon>ecological metagenomes</taxon>
    </lineage>
</organism>
<sequence length="605" mass="67955">MRRLEAIRGDRALPHSEEPQREDVDLISALDEYDHVRRVVEVPLEEAMYVWKKGQESRRHARSFKNLVRSIFVQSARHLFFQELLIAENGLKATTVILNSRLSKSLLEKAASHTSRPDESLLRYRHNNAAFIATLERLRHQLNHVGSTSVRGTHGGLPAGIAMDVENTRLLTGPLTASLRRYQTFGARYLVLQERSLLGDDMGLGKTVQVLAAMCHLHALGARHFLVVAPNSVLVNWAREVAKHTEMLPFLLHGPDRDDRLQQWRAAGGVAVTTYGTLPKLMDDIDKLDYFAVDEAHMAKNPEAARSKAVAHIANQSQFVTLMTGTALENRLSELQYLVQIVQPQLMLELNTIIEHPSGRVDPDDVVRALAPVYLRRTQKDVLTELPERVEVEEWVDLHEVDRAAYNMAKTDLMSLRVAINVGDGTRTSAKYQRLKEILDEHTDAGRKTVVFSYFRQTIDDVCAIAGGAPRITGDTSGAERQRIIDEFSSSPTARVLVSQIEAGGLGINLQAAQVVILMEAQFKPSIEWQAIARVHRMGQSRSVMVHRLLARDTIEERLVQLIEEKTHIFKNFAHDSSVRDASVMAVDTSGNFENDLRGLLEEEP</sequence>
<dbReference type="SMART" id="SM00490">
    <property type="entry name" value="HELICc"/>
    <property type="match status" value="1"/>
</dbReference>
<dbReference type="GO" id="GO:0016787">
    <property type="term" value="F:hydrolase activity"/>
    <property type="evidence" value="ECO:0007669"/>
    <property type="project" value="UniProtKB-KW"/>
</dbReference>
<proteinExistence type="predicted"/>
<dbReference type="Gene3D" id="3.40.50.300">
    <property type="entry name" value="P-loop containing nucleotide triphosphate hydrolases"/>
    <property type="match status" value="1"/>
</dbReference>
<dbReference type="InterPro" id="IPR001650">
    <property type="entry name" value="Helicase_C-like"/>
</dbReference>
<evidence type="ECO:0000256" key="2">
    <source>
        <dbReference type="SAM" id="MobiDB-lite"/>
    </source>
</evidence>
<dbReference type="InterPro" id="IPR049730">
    <property type="entry name" value="SNF2/RAD54-like_C"/>
</dbReference>
<reference evidence="5" key="1">
    <citation type="submission" date="2020-05" db="EMBL/GenBank/DDBJ databases">
        <authorList>
            <person name="Chiriac C."/>
            <person name="Salcher M."/>
            <person name="Ghai R."/>
            <person name="Kavagutti S V."/>
        </authorList>
    </citation>
    <scope>NUCLEOTIDE SEQUENCE</scope>
</reference>
<evidence type="ECO:0000259" key="4">
    <source>
        <dbReference type="PROSITE" id="PS51194"/>
    </source>
</evidence>
<dbReference type="Pfam" id="PF00176">
    <property type="entry name" value="SNF2-rel_dom"/>
    <property type="match status" value="1"/>
</dbReference>
<dbReference type="PROSITE" id="PS51194">
    <property type="entry name" value="HELICASE_CTER"/>
    <property type="match status" value="1"/>
</dbReference>
<dbReference type="EMBL" id="CAEZWJ010000034">
    <property type="protein sequence ID" value="CAB4658301.1"/>
    <property type="molecule type" value="Genomic_DNA"/>
</dbReference>
<dbReference type="PROSITE" id="PS51192">
    <property type="entry name" value="HELICASE_ATP_BIND_1"/>
    <property type="match status" value="1"/>
</dbReference>
<dbReference type="CDD" id="cd17919">
    <property type="entry name" value="DEXHc_Snf"/>
    <property type="match status" value="1"/>
</dbReference>
<dbReference type="InterPro" id="IPR027417">
    <property type="entry name" value="P-loop_NTPase"/>
</dbReference>
<dbReference type="SUPFAM" id="SSF52540">
    <property type="entry name" value="P-loop containing nucleoside triphosphate hydrolases"/>
    <property type="match status" value="2"/>
</dbReference>
<keyword evidence="1" id="KW-0378">Hydrolase</keyword>
<feature type="region of interest" description="Disordered" evidence="2">
    <location>
        <begin position="1"/>
        <end position="20"/>
    </location>
</feature>
<accession>A0A6J6L972</accession>
<dbReference type="AlphaFoldDB" id="A0A6J6L972"/>
<evidence type="ECO:0000256" key="1">
    <source>
        <dbReference type="ARBA" id="ARBA00022801"/>
    </source>
</evidence>
<dbReference type="SMART" id="SM00487">
    <property type="entry name" value="DEXDc"/>
    <property type="match status" value="1"/>
</dbReference>
<name>A0A6J6L972_9ZZZZ</name>
<dbReference type="InterPro" id="IPR000330">
    <property type="entry name" value="SNF2_N"/>
</dbReference>
<protein>
    <submittedName>
        <fullName evidence="5">Unannotated protein</fullName>
    </submittedName>
</protein>
<gene>
    <name evidence="5" type="ORF">UFOPK2214_01061</name>
</gene>
<dbReference type="Gene3D" id="3.40.50.10810">
    <property type="entry name" value="Tandem AAA-ATPase domain"/>
    <property type="match status" value="1"/>
</dbReference>
<evidence type="ECO:0000313" key="5">
    <source>
        <dbReference type="EMBL" id="CAB4658301.1"/>
    </source>
</evidence>
<dbReference type="CDD" id="cd18793">
    <property type="entry name" value="SF2_C_SNF"/>
    <property type="match status" value="1"/>
</dbReference>
<dbReference type="Pfam" id="PF00271">
    <property type="entry name" value="Helicase_C"/>
    <property type="match status" value="1"/>
</dbReference>